<keyword evidence="2" id="KW-1133">Transmembrane helix</keyword>
<feature type="coiled-coil region" evidence="1">
    <location>
        <begin position="87"/>
        <end position="160"/>
    </location>
</feature>
<name>A0AAR5PRB2_DENPD</name>
<dbReference type="EnsemblMetazoa" id="XM_019907984.1">
    <property type="protein sequence ID" value="XP_019763543.1"/>
    <property type="gene ID" value="LOC109539908"/>
</dbReference>
<evidence type="ECO:0000256" key="1">
    <source>
        <dbReference type="SAM" id="Coils"/>
    </source>
</evidence>
<accession>A0AAR5PRB2</accession>
<reference evidence="4" key="1">
    <citation type="journal article" date="2013" name="Genome Biol.">
        <title>Draft genome of the mountain pine beetle, Dendroctonus ponderosae Hopkins, a major forest pest.</title>
        <authorList>
            <person name="Keeling C.I."/>
            <person name="Yuen M.M."/>
            <person name="Liao N.Y."/>
            <person name="Docking T.R."/>
            <person name="Chan S.K."/>
            <person name="Taylor G.A."/>
            <person name="Palmquist D.L."/>
            <person name="Jackman S.D."/>
            <person name="Nguyen A."/>
            <person name="Li M."/>
            <person name="Henderson H."/>
            <person name="Janes J.K."/>
            <person name="Zhao Y."/>
            <person name="Pandoh P."/>
            <person name="Moore R."/>
            <person name="Sperling F.A."/>
            <person name="Huber D.P."/>
            <person name="Birol I."/>
            <person name="Jones S.J."/>
            <person name="Bohlmann J."/>
        </authorList>
    </citation>
    <scope>NUCLEOTIDE SEQUENCE</scope>
</reference>
<dbReference type="AlphaFoldDB" id="A0AAR5PRB2"/>
<keyword evidence="4" id="KW-1185">Reference proteome</keyword>
<protein>
    <submittedName>
        <fullName evidence="3">Uncharacterized protein</fullName>
    </submittedName>
</protein>
<evidence type="ECO:0000313" key="4">
    <source>
        <dbReference type="Proteomes" id="UP000019118"/>
    </source>
</evidence>
<keyword evidence="1" id="KW-0175">Coiled coil</keyword>
<evidence type="ECO:0000256" key="2">
    <source>
        <dbReference type="SAM" id="Phobius"/>
    </source>
</evidence>
<evidence type="ECO:0000313" key="3">
    <source>
        <dbReference type="EnsemblMetazoa" id="XP_019763543.1"/>
    </source>
</evidence>
<organism evidence="3 4">
    <name type="scientific">Dendroctonus ponderosae</name>
    <name type="common">Mountain pine beetle</name>
    <dbReference type="NCBI Taxonomy" id="77166"/>
    <lineage>
        <taxon>Eukaryota</taxon>
        <taxon>Metazoa</taxon>
        <taxon>Ecdysozoa</taxon>
        <taxon>Arthropoda</taxon>
        <taxon>Hexapoda</taxon>
        <taxon>Insecta</taxon>
        <taxon>Pterygota</taxon>
        <taxon>Neoptera</taxon>
        <taxon>Endopterygota</taxon>
        <taxon>Coleoptera</taxon>
        <taxon>Polyphaga</taxon>
        <taxon>Cucujiformia</taxon>
        <taxon>Curculionidae</taxon>
        <taxon>Scolytinae</taxon>
        <taxon>Dendroctonus</taxon>
    </lineage>
</organism>
<proteinExistence type="predicted"/>
<dbReference type="Proteomes" id="UP000019118">
    <property type="component" value="Unassembled WGS sequence"/>
</dbReference>
<keyword evidence="2" id="KW-0812">Transmembrane</keyword>
<feature type="transmembrane region" description="Helical" evidence="2">
    <location>
        <begin position="27"/>
        <end position="47"/>
    </location>
</feature>
<keyword evidence="2" id="KW-0472">Membrane</keyword>
<reference evidence="3" key="2">
    <citation type="submission" date="2024-08" db="UniProtKB">
        <authorList>
            <consortium name="EnsemblMetazoa"/>
        </authorList>
    </citation>
    <scope>IDENTIFICATION</scope>
</reference>
<sequence length="254" mass="28805">MNINYTALATEVIHSSDLALAKQKVSIMFKFAVVLAALAAFAAAATLRVNPDELHVIWDTIEKDIRVRQQEAELEIRNLLAPLSILVDDAREKLANDLQEANALIQDEIRRIEQEPHGRDIARCIQQAEEELRRVDDELIQEHNEAFDRIQREAEQEVERAIQITTDIIDEIEAFGGRVDSCRDVECASDLDVEIVTLYERIVKDLDGALEIANEAALIKLGAELDEAQLDHERYAEGTRQLLEELRICADERV</sequence>